<dbReference type="SUPFAM" id="SSF50118">
    <property type="entry name" value="Cell growth inhibitor/plasmid maintenance toxic component"/>
    <property type="match status" value="1"/>
</dbReference>
<protein>
    <recommendedName>
        <fullName evidence="2">Type II toxin-antitoxin system PemK/MazF family toxin</fullName>
    </recommendedName>
</protein>
<name>A0A3B1BBJ2_9ZZZZ</name>
<gene>
    <name evidence="1" type="ORF">MNBD_GAMMA20-2200</name>
</gene>
<dbReference type="Pfam" id="PF02452">
    <property type="entry name" value="PemK_toxin"/>
    <property type="match status" value="1"/>
</dbReference>
<accession>A0A3B1BBJ2</accession>
<feature type="non-terminal residue" evidence="1">
    <location>
        <position position="36"/>
    </location>
</feature>
<dbReference type="AlphaFoldDB" id="A0A3B1BBJ2"/>
<evidence type="ECO:0008006" key="2">
    <source>
        <dbReference type="Google" id="ProtNLM"/>
    </source>
</evidence>
<sequence>MTPFEFGDIILVPFPFTDQSATKKRPAVVISSKVYN</sequence>
<dbReference type="EMBL" id="UOFU01000268">
    <property type="protein sequence ID" value="VAX02387.1"/>
    <property type="molecule type" value="Genomic_DNA"/>
</dbReference>
<organism evidence="1">
    <name type="scientific">hydrothermal vent metagenome</name>
    <dbReference type="NCBI Taxonomy" id="652676"/>
    <lineage>
        <taxon>unclassified sequences</taxon>
        <taxon>metagenomes</taxon>
        <taxon>ecological metagenomes</taxon>
    </lineage>
</organism>
<proteinExistence type="predicted"/>
<dbReference type="GO" id="GO:0003677">
    <property type="term" value="F:DNA binding"/>
    <property type="evidence" value="ECO:0007669"/>
    <property type="project" value="InterPro"/>
</dbReference>
<evidence type="ECO:0000313" key="1">
    <source>
        <dbReference type="EMBL" id="VAX02387.1"/>
    </source>
</evidence>
<dbReference type="InterPro" id="IPR003477">
    <property type="entry name" value="PemK-like"/>
</dbReference>
<reference evidence="1" key="1">
    <citation type="submission" date="2018-06" db="EMBL/GenBank/DDBJ databases">
        <authorList>
            <person name="Zhirakovskaya E."/>
        </authorList>
    </citation>
    <scope>NUCLEOTIDE SEQUENCE</scope>
</reference>